<evidence type="ECO:0000313" key="3">
    <source>
        <dbReference type="EnsemblPlants" id="Kaladp0062s0241.1.v1.1.CDS.1"/>
    </source>
</evidence>
<dbReference type="InterPro" id="IPR025558">
    <property type="entry name" value="DUF4283"/>
</dbReference>
<feature type="compositionally biased region" description="Basic and acidic residues" evidence="1">
    <location>
        <begin position="28"/>
        <end position="37"/>
    </location>
</feature>
<feature type="compositionally biased region" description="Basic and acidic residues" evidence="1">
    <location>
        <begin position="577"/>
        <end position="586"/>
    </location>
</feature>
<evidence type="ECO:0000259" key="2">
    <source>
        <dbReference type="Pfam" id="PF14111"/>
    </source>
</evidence>
<dbReference type="AlphaFoldDB" id="A0A7N0UEW6"/>
<reference evidence="3" key="1">
    <citation type="submission" date="2021-01" db="UniProtKB">
        <authorList>
            <consortium name="EnsemblPlants"/>
        </authorList>
    </citation>
    <scope>IDENTIFICATION</scope>
</reference>
<organism evidence="3 4">
    <name type="scientific">Kalanchoe fedtschenkoi</name>
    <name type="common">Lavender scallops</name>
    <name type="synonym">South American air plant</name>
    <dbReference type="NCBI Taxonomy" id="63787"/>
    <lineage>
        <taxon>Eukaryota</taxon>
        <taxon>Viridiplantae</taxon>
        <taxon>Streptophyta</taxon>
        <taxon>Embryophyta</taxon>
        <taxon>Tracheophyta</taxon>
        <taxon>Spermatophyta</taxon>
        <taxon>Magnoliopsida</taxon>
        <taxon>eudicotyledons</taxon>
        <taxon>Gunneridae</taxon>
        <taxon>Pentapetalae</taxon>
        <taxon>Saxifragales</taxon>
        <taxon>Crassulaceae</taxon>
        <taxon>Kalanchoe</taxon>
    </lineage>
</organism>
<name>A0A7N0UEW6_KALFE</name>
<dbReference type="Proteomes" id="UP000594263">
    <property type="component" value="Unplaced"/>
</dbReference>
<proteinExistence type="predicted"/>
<dbReference type="PANTHER" id="PTHR31286:SF99">
    <property type="entry name" value="DUF4283 DOMAIN-CONTAINING PROTEIN"/>
    <property type="match status" value="1"/>
</dbReference>
<feature type="compositionally biased region" description="Basic and acidic residues" evidence="1">
    <location>
        <begin position="1"/>
        <end position="15"/>
    </location>
</feature>
<accession>A0A7N0UEW6</accession>
<dbReference type="Pfam" id="PF14111">
    <property type="entry name" value="DUF4283"/>
    <property type="match status" value="1"/>
</dbReference>
<evidence type="ECO:0000313" key="4">
    <source>
        <dbReference type="Proteomes" id="UP000594263"/>
    </source>
</evidence>
<dbReference type="PANTHER" id="PTHR31286">
    <property type="entry name" value="GLYCINE-RICH CELL WALL STRUCTURAL PROTEIN 1.8-LIKE"/>
    <property type="match status" value="1"/>
</dbReference>
<feature type="region of interest" description="Disordered" evidence="1">
    <location>
        <begin position="551"/>
        <end position="586"/>
    </location>
</feature>
<dbReference type="Gramene" id="Kaladp0062s0241.1.v1.1">
    <property type="protein sequence ID" value="Kaladp0062s0241.1.v1.1.CDS.1"/>
    <property type="gene ID" value="Kaladp0062s0241.v1.1"/>
</dbReference>
<dbReference type="InterPro" id="IPR040256">
    <property type="entry name" value="At4g02000-like"/>
</dbReference>
<feature type="domain" description="DUF4283" evidence="2">
    <location>
        <begin position="138"/>
        <end position="215"/>
    </location>
</feature>
<dbReference type="EnsemblPlants" id="Kaladp0062s0241.1.v1.1">
    <property type="protein sequence ID" value="Kaladp0062s0241.1.v1.1.CDS.1"/>
    <property type="gene ID" value="Kaladp0062s0241.v1.1"/>
</dbReference>
<keyword evidence="4" id="KW-1185">Reference proteome</keyword>
<evidence type="ECO:0000256" key="1">
    <source>
        <dbReference type="SAM" id="MobiDB-lite"/>
    </source>
</evidence>
<feature type="region of interest" description="Disordered" evidence="1">
    <location>
        <begin position="1"/>
        <end position="71"/>
    </location>
</feature>
<sequence>MKGHHLDFLGRNERRSQRRPQPGNLVPQREEYLRCKQEACNQGRGHSSTTQEGIGRRKVQDRPGLSHQNFQTPFANPEISLKSQMQRPTFAEVVASSNCPKPYFDDITLSPRQVQQKEGKPMILFTKEELQAAYRPMENAVILKFAETRPKVETIRDFMKQHWCLQNFPVIGALDGRHVLVLCSSTVDAVEVLMNDSRKIGNLAFRTFRRTPGFSVKAEPTIVVTWVKLKGLDPCLFRTSFLKEICRGFGHFLKADPRTLDLSNPGFARVCVEIDIRTSLVNGLWVGSATQLHWVEIEYEGNISYCFRCRKQGHPIEKCRKELARIQRASEKQTQHETKSSLSGRRTVIPTTQEGRVNFEGEDTASQYMKEQWHLPKSRKHTRGKYVHTWMQKVTKETGSGRMTQLIPPTQKVMPHKEIMVEEGMSSHVVVRKDDTQPPEIMDSCSESVTDLGSIRGDLRFLHSQHDFDPGWIRRELETSFMHRIRSSVEDYMSQLYKRQPTAYKEMLSADDSELDHRRIPRLTWKTDFLEETPQQEKSMEETNRTIAEKVASLKEARDRSRRVTRSASNSKSMQCPHDKHNLLEC</sequence>
<protein>
    <recommendedName>
        <fullName evidence="2">DUF4283 domain-containing protein</fullName>
    </recommendedName>
</protein>